<sequence length="231" mass="25759">MFNPAASNSASLPPATAYNLPAPSDEPLEAEYSEDTDETALWSSNDEMIKEMVEACIQDFDAHGDDSKVSLDAAEIARNSITQGTQEGHMRVAKHYITYHKKHNPQWDEKAITPNTPNDIRVYIQEKCGSKSNGYQGCRYATAISIRAALTYWYKHVRKIEDTSEWRVDQATGQCFGLPTRSLIVAKYMIGLEKTKAKAGEIQQSVKAMTVEMMHSLYMVCIGNPKLSAAQ</sequence>
<reference evidence="2 3" key="1">
    <citation type="journal article" date="2012" name="BMC Genomics">
        <title>Comparative genomics of the white-rot fungi, Phanerochaete carnosa and P. chrysosporium, to elucidate the genetic basis of the distinct wood types they colonize.</title>
        <authorList>
            <person name="Suzuki H."/>
            <person name="MacDonald J."/>
            <person name="Syed K."/>
            <person name="Salamov A."/>
            <person name="Hori C."/>
            <person name="Aerts A."/>
            <person name="Henrissat B."/>
            <person name="Wiebenga A."/>
            <person name="vanKuyk P.A."/>
            <person name="Barry K."/>
            <person name="Lindquist E."/>
            <person name="LaButti K."/>
            <person name="Lapidus A."/>
            <person name="Lucas S."/>
            <person name="Coutinho P."/>
            <person name="Gong Y."/>
            <person name="Samejima M."/>
            <person name="Mahadevan R."/>
            <person name="Abou-Zaid M."/>
            <person name="de Vries R.P."/>
            <person name="Igarashi K."/>
            <person name="Yadav J.S."/>
            <person name="Grigoriev I.V."/>
            <person name="Master E.R."/>
        </authorList>
    </citation>
    <scope>NUCLEOTIDE SEQUENCE [LARGE SCALE GENOMIC DNA]</scope>
    <source>
        <strain evidence="2 3">HHB-10118-sp</strain>
    </source>
</reference>
<evidence type="ECO:0000256" key="1">
    <source>
        <dbReference type="SAM" id="MobiDB-lite"/>
    </source>
</evidence>
<protein>
    <submittedName>
        <fullName evidence="2">Uncharacterized protein</fullName>
    </submittedName>
</protein>
<accession>K5WCV0</accession>
<organism evidence="2 3">
    <name type="scientific">Phanerochaete carnosa (strain HHB-10118-sp)</name>
    <name type="common">White-rot fungus</name>
    <name type="synonym">Peniophora carnosa</name>
    <dbReference type="NCBI Taxonomy" id="650164"/>
    <lineage>
        <taxon>Eukaryota</taxon>
        <taxon>Fungi</taxon>
        <taxon>Dikarya</taxon>
        <taxon>Basidiomycota</taxon>
        <taxon>Agaricomycotina</taxon>
        <taxon>Agaricomycetes</taxon>
        <taxon>Polyporales</taxon>
        <taxon>Phanerochaetaceae</taxon>
        <taxon>Phanerochaete</taxon>
    </lineage>
</organism>
<dbReference type="KEGG" id="pco:PHACADRAFT_203375"/>
<evidence type="ECO:0000313" key="3">
    <source>
        <dbReference type="Proteomes" id="UP000008370"/>
    </source>
</evidence>
<dbReference type="OrthoDB" id="3163890at2759"/>
<dbReference type="Proteomes" id="UP000008370">
    <property type="component" value="Unassembled WGS sequence"/>
</dbReference>
<name>K5WCV0_PHACS</name>
<feature type="region of interest" description="Disordered" evidence="1">
    <location>
        <begin position="1"/>
        <end position="37"/>
    </location>
</feature>
<dbReference type="AlphaFoldDB" id="K5WCV0"/>
<keyword evidence="3" id="KW-1185">Reference proteome</keyword>
<dbReference type="InParanoid" id="K5WCV0"/>
<gene>
    <name evidence="2" type="ORF">PHACADRAFT_203375</name>
</gene>
<dbReference type="EMBL" id="JH931555">
    <property type="protein sequence ID" value="EKM48007.1"/>
    <property type="molecule type" value="Genomic_DNA"/>
</dbReference>
<proteinExistence type="predicted"/>
<feature type="compositionally biased region" description="Low complexity" evidence="1">
    <location>
        <begin position="1"/>
        <end position="17"/>
    </location>
</feature>
<evidence type="ECO:0000313" key="2">
    <source>
        <dbReference type="EMBL" id="EKM48007.1"/>
    </source>
</evidence>
<dbReference type="GeneID" id="18912144"/>
<feature type="compositionally biased region" description="Acidic residues" evidence="1">
    <location>
        <begin position="26"/>
        <end position="37"/>
    </location>
</feature>
<dbReference type="HOGENOM" id="CLU_1210177_0_0_1"/>
<dbReference type="RefSeq" id="XP_007403441.1">
    <property type="nucleotide sequence ID" value="XM_007403379.1"/>
</dbReference>